<dbReference type="AlphaFoldDB" id="A0A9P7II32"/>
<sequence>MSSLQARLGQLFRPADDALCEIGEAIVSAGYPGDLVYNAGEGLLEEYKGWAVAARLLIDIHAEWSEEPQSSPLEHWVERFLKKEKTLTPPGQLIDVLHETGTYSALITT</sequence>
<dbReference type="OrthoDB" id="10391020at2759"/>
<evidence type="ECO:0000313" key="1">
    <source>
        <dbReference type="EMBL" id="KAG5760644.1"/>
    </source>
</evidence>
<protein>
    <submittedName>
        <fullName evidence="1">Uncharacterized protein</fullName>
    </submittedName>
</protein>
<dbReference type="Proteomes" id="UP000750502">
    <property type="component" value="Unassembled WGS sequence"/>
</dbReference>
<reference evidence="1" key="1">
    <citation type="journal article" date="2020" name="bioRxiv">
        <title>Historical genomics reveals the evolutionary mechanisms behind multiple outbreaks of the host-specific coffee wilt pathogen Fusarium xylarioides.</title>
        <authorList>
            <person name="Peck D."/>
            <person name="Nowell R.W."/>
            <person name="Flood J."/>
            <person name="Ryan M.J."/>
            <person name="Barraclough T.G."/>
        </authorList>
    </citation>
    <scope>NUCLEOTIDE SEQUENCE</scope>
    <source>
        <strain evidence="1">IMI 127659i</strain>
    </source>
</reference>
<name>A0A9P7II32_9HYPO</name>
<gene>
    <name evidence="1" type="ORF">H9Q72_011250</name>
</gene>
<reference evidence="1" key="2">
    <citation type="submission" date="2020-10" db="EMBL/GenBank/DDBJ databases">
        <authorList>
            <person name="Peck L.D."/>
            <person name="Nowell R.W."/>
            <person name="Flood J."/>
            <person name="Ryan M.J."/>
            <person name="Barraclough T.G."/>
        </authorList>
    </citation>
    <scope>NUCLEOTIDE SEQUENCE</scope>
    <source>
        <strain evidence="1">IMI 127659i</strain>
    </source>
</reference>
<dbReference type="EMBL" id="JADFTT010000524">
    <property type="protein sequence ID" value="KAG5760644.1"/>
    <property type="molecule type" value="Genomic_DNA"/>
</dbReference>
<accession>A0A9P7II32</accession>
<organism evidence="1 2">
    <name type="scientific">Fusarium xylarioides</name>
    <dbReference type="NCBI Taxonomy" id="221167"/>
    <lineage>
        <taxon>Eukaryota</taxon>
        <taxon>Fungi</taxon>
        <taxon>Dikarya</taxon>
        <taxon>Ascomycota</taxon>
        <taxon>Pezizomycotina</taxon>
        <taxon>Sordariomycetes</taxon>
        <taxon>Hypocreomycetidae</taxon>
        <taxon>Hypocreales</taxon>
        <taxon>Nectriaceae</taxon>
        <taxon>Fusarium</taxon>
        <taxon>Fusarium fujikuroi species complex</taxon>
    </lineage>
</organism>
<proteinExistence type="predicted"/>
<comment type="caution">
    <text evidence="1">The sequence shown here is derived from an EMBL/GenBank/DDBJ whole genome shotgun (WGS) entry which is preliminary data.</text>
</comment>
<keyword evidence="2" id="KW-1185">Reference proteome</keyword>
<evidence type="ECO:0000313" key="2">
    <source>
        <dbReference type="Proteomes" id="UP000750502"/>
    </source>
</evidence>